<dbReference type="EMBL" id="RAPK01000006">
    <property type="protein sequence ID" value="RKD76257.1"/>
    <property type="molecule type" value="Genomic_DNA"/>
</dbReference>
<keyword evidence="8 15" id="KW-0418">Kinase</keyword>
<name>A0A419V875_9BACL</name>
<keyword evidence="10" id="KW-0902">Two-component regulatory system</keyword>
<feature type="domain" description="HAMP" evidence="14">
    <location>
        <begin position="172"/>
        <end position="224"/>
    </location>
</feature>
<dbReference type="InterPro" id="IPR036097">
    <property type="entry name" value="HisK_dim/P_sf"/>
</dbReference>
<dbReference type="FunFam" id="3.30.565.10:FF:000006">
    <property type="entry name" value="Sensor histidine kinase WalK"/>
    <property type="match status" value="1"/>
</dbReference>
<proteinExistence type="predicted"/>
<dbReference type="InterPro" id="IPR036890">
    <property type="entry name" value="HATPase_C_sf"/>
</dbReference>
<dbReference type="Pfam" id="PF02518">
    <property type="entry name" value="HATPase_c"/>
    <property type="match status" value="1"/>
</dbReference>
<dbReference type="InterPro" id="IPR003661">
    <property type="entry name" value="HisK_dim/P_dom"/>
</dbReference>
<reference evidence="15 16" key="1">
    <citation type="submission" date="2018-09" db="EMBL/GenBank/DDBJ databases">
        <title>Genomic Encyclopedia of Archaeal and Bacterial Type Strains, Phase II (KMG-II): from individual species to whole genera.</title>
        <authorList>
            <person name="Goeker M."/>
        </authorList>
    </citation>
    <scope>NUCLEOTIDE SEQUENCE [LARGE SCALE GENOMIC DNA]</scope>
    <source>
        <strain evidence="15 16">DSM 17008</strain>
    </source>
</reference>
<feature type="transmembrane region" description="Helical" evidence="12">
    <location>
        <begin position="12"/>
        <end position="31"/>
    </location>
</feature>
<dbReference type="InterPro" id="IPR003660">
    <property type="entry name" value="HAMP_dom"/>
</dbReference>
<evidence type="ECO:0000256" key="10">
    <source>
        <dbReference type="ARBA" id="ARBA00023012"/>
    </source>
</evidence>
<dbReference type="Gene3D" id="1.10.287.130">
    <property type="match status" value="1"/>
</dbReference>
<keyword evidence="6" id="KW-0808">Transferase</keyword>
<evidence type="ECO:0000256" key="11">
    <source>
        <dbReference type="ARBA" id="ARBA00023136"/>
    </source>
</evidence>
<protein>
    <recommendedName>
        <fullName evidence="3">histidine kinase</fullName>
        <ecNumber evidence="3">2.7.13.3</ecNumber>
    </recommendedName>
</protein>
<comment type="subcellular location">
    <subcellularLocation>
        <location evidence="2">Cell membrane</location>
        <topology evidence="2">Multi-pass membrane protein</topology>
    </subcellularLocation>
</comment>
<dbReference type="CDD" id="cd06225">
    <property type="entry name" value="HAMP"/>
    <property type="match status" value="1"/>
</dbReference>
<accession>A0A419V875</accession>
<dbReference type="CDD" id="cd00075">
    <property type="entry name" value="HATPase"/>
    <property type="match status" value="1"/>
</dbReference>
<dbReference type="InterPro" id="IPR050736">
    <property type="entry name" value="Sensor_HK_Regulatory"/>
</dbReference>
<dbReference type="GO" id="GO:0000155">
    <property type="term" value="F:phosphorelay sensor kinase activity"/>
    <property type="evidence" value="ECO:0007669"/>
    <property type="project" value="InterPro"/>
</dbReference>
<dbReference type="Pfam" id="PF00512">
    <property type="entry name" value="HisKA"/>
    <property type="match status" value="1"/>
</dbReference>
<feature type="transmembrane region" description="Helical" evidence="12">
    <location>
        <begin position="148"/>
        <end position="171"/>
    </location>
</feature>
<dbReference type="PROSITE" id="PS50109">
    <property type="entry name" value="HIS_KIN"/>
    <property type="match status" value="1"/>
</dbReference>
<organism evidence="15 16">
    <name type="scientific">Sinobaca qinghaiensis</name>
    <dbReference type="NCBI Taxonomy" id="342944"/>
    <lineage>
        <taxon>Bacteria</taxon>
        <taxon>Bacillati</taxon>
        <taxon>Bacillota</taxon>
        <taxon>Bacilli</taxon>
        <taxon>Bacillales</taxon>
        <taxon>Sporolactobacillaceae</taxon>
        <taxon>Sinobaca</taxon>
    </lineage>
</organism>
<evidence type="ECO:0000259" key="14">
    <source>
        <dbReference type="PROSITE" id="PS50885"/>
    </source>
</evidence>
<evidence type="ECO:0000313" key="15">
    <source>
        <dbReference type="EMBL" id="RKD76257.1"/>
    </source>
</evidence>
<dbReference type="InterPro" id="IPR003594">
    <property type="entry name" value="HATPase_dom"/>
</dbReference>
<feature type="domain" description="Histidine kinase" evidence="13">
    <location>
        <begin position="232"/>
        <end position="449"/>
    </location>
</feature>
<dbReference type="InterPro" id="IPR005467">
    <property type="entry name" value="His_kinase_dom"/>
</dbReference>
<evidence type="ECO:0000256" key="2">
    <source>
        <dbReference type="ARBA" id="ARBA00004651"/>
    </source>
</evidence>
<dbReference type="OrthoDB" id="9813151at2"/>
<gene>
    <name evidence="15" type="ORF">ATL39_0472</name>
</gene>
<dbReference type="GO" id="GO:0005524">
    <property type="term" value="F:ATP binding"/>
    <property type="evidence" value="ECO:0007669"/>
    <property type="project" value="UniProtKB-KW"/>
</dbReference>
<dbReference type="SMART" id="SM00388">
    <property type="entry name" value="HisKA"/>
    <property type="match status" value="1"/>
</dbReference>
<dbReference type="PANTHER" id="PTHR43711:SF1">
    <property type="entry name" value="HISTIDINE KINASE 1"/>
    <property type="match status" value="1"/>
</dbReference>
<evidence type="ECO:0000256" key="9">
    <source>
        <dbReference type="ARBA" id="ARBA00022840"/>
    </source>
</evidence>
<evidence type="ECO:0000313" key="16">
    <source>
        <dbReference type="Proteomes" id="UP000285120"/>
    </source>
</evidence>
<dbReference type="SMART" id="SM00387">
    <property type="entry name" value="HATPase_c"/>
    <property type="match status" value="1"/>
</dbReference>
<evidence type="ECO:0000256" key="5">
    <source>
        <dbReference type="ARBA" id="ARBA00022553"/>
    </source>
</evidence>
<evidence type="ECO:0000256" key="12">
    <source>
        <dbReference type="SAM" id="Phobius"/>
    </source>
</evidence>
<keyword evidence="12" id="KW-1133">Transmembrane helix</keyword>
<keyword evidence="11 12" id="KW-0472">Membrane</keyword>
<comment type="catalytic activity">
    <reaction evidence="1">
        <text>ATP + protein L-histidine = ADP + protein N-phospho-L-histidine.</text>
        <dbReference type="EC" id="2.7.13.3"/>
    </reaction>
</comment>
<keyword evidence="5" id="KW-0597">Phosphoprotein</keyword>
<dbReference type="Pfam" id="PF00672">
    <property type="entry name" value="HAMP"/>
    <property type="match status" value="1"/>
</dbReference>
<keyword evidence="9" id="KW-0067">ATP-binding</keyword>
<evidence type="ECO:0000256" key="4">
    <source>
        <dbReference type="ARBA" id="ARBA00022475"/>
    </source>
</evidence>
<evidence type="ECO:0000256" key="1">
    <source>
        <dbReference type="ARBA" id="ARBA00000085"/>
    </source>
</evidence>
<dbReference type="PRINTS" id="PR00344">
    <property type="entry name" value="BCTRLSENSOR"/>
</dbReference>
<dbReference type="SUPFAM" id="SSF55874">
    <property type="entry name" value="ATPase domain of HSP90 chaperone/DNA topoisomerase II/histidine kinase"/>
    <property type="match status" value="1"/>
</dbReference>
<keyword evidence="7" id="KW-0547">Nucleotide-binding</keyword>
<dbReference type="FunFam" id="1.10.287.130:FF:000001">
    <property type="entry name" value="Two-component sensor histidine kinase"/>
    <property type="match status" value="1"/>
</dbReference>
<sequence length="453" mass="50693">MNTIFLKLFGSVLFLFLIVLLPLGFVVQQIFSTYNESHLQEETAELAQQQADLLPLLDERRLGLLVDALSENTAREIALAGANGEIETSSGVEEFSPAALGAEGTYQDEASGREYYYAEAEAASNSFDVTSVYVFSPKHLLGGSMNELLLALIWAGTGSILLALGFTFIAARRLTSPLRSMEKAARQMATGNLNVQVPASSKDELGSLARSMNELARDLKQFRNTRREFLSNVSHELRTPLSYVQGYSRALKEGWYRSEEEKQQYVHLIHDESHRMTRLINDVFELSKMEEDRFPLAWELVQIEEIAEAAVQKIKPRARQKGIDVSFDADPDLPAAAADPMRVEQIFSNILQNAVTYTHEGHIDVTLSRQNKQIWCRFSDTGTGIDEEHLPYIFERFYRTDKSRSRAHGGSGLGLAIARELTELHHGSISVQSRTGQGTSFLIQIPAAEEEEE</sequence>
<dbReference type="PROSITE" id="PS50885">
    <property type="entry name" value="HAMP"/>
    <property type="match status" value="1"/>
</dbReference>
<evidence type="ECO:0000259" key="13">
    <source>
        <dbReference type="PROSITE" id="PS50109"/>
    </source>
</evidence>
<dbReference type="InterPro" id="IPR004358">
    <property type="entry name" value="Sig_transdc_His_kin-like_C"/>
</dbReference>
<dbReference type="SUPFAM" id="SSF158472">
    <property type="entry name" value="HAMP domain-like"/>
    <property type="match status" value="1"/>
</dbReference>
<dbReference type="Gene3D" id="3.30.565.10">
    <property type="entry name" value="Histidine kinase-like ATPase, C-terminal domain"/>
    <property type="match status" value="1"/>
</dbReference>
<evidence type="ECO:0000256" key="8">
    <source>
        <dbReference type="ARBA" id="ARBA00022777"/>
    </source>
</evidence>
<dbReference type="GO" id="GO:0005886">
    <property type="term" value="C:plasma membrane"/>
    <property type="evidence" value="ECO:0007669"/>
    <property type="project" value="UniProtKB-SubCell"/>
</dbReference>
<dbReference type="SUPFAM" id="SSF47384">
    <property type="entry name" value="Homodimeric domain of signal transducing histidine kinase"/>
    <property type="match status" value="1"/>
</dbReference>
<keyword evidence="12" id="KW-0812">Transmembrane</keyword>
<dbReference type="SMART" id="SM00304">
    <property type="entry name" value="HAMP"/>
    <property type="match status" value="1"/>
</dbReference>
<dbReference type="PANTHER" id="PTHR43711">
    <property type="entry name" value="TWO-COMPONENT HISTIDINE KINASE"/>
    <property type="match status" value="1"/>
</dbReference>
<keyword evidence="16" id="KW-1185">Reference proteome</keyword>
<dbReference type="Gene3D" id="6.10.340.10">
    <property type="match status" value="1"/>
</dbReference>
<dbReference type="AlphaFoldDB" id="A0A419V875"/>
<keyword evidence="4" id="KW-1003">Cell membrane</keyword>
<dbReference type="CDD" id="cd00082">
    <property type="entry name" value="HisKA"/>
    <property type="match status" value="1"/>
</dbReference>
<dbReference type="RefSeq" id="WP_120191670.1">
    <property type="nucleotide sequence ID" value="NZ_RAPK01000006.1"/>
</dbReference>
<evidence type="ECO:0000256" key="6">
    <source>
        <dbReference type="ARBA" id="ARBA00022679"/>
    </source>
</evidence>
<dbReference type="Proteomes" id="UP000285120">
    <property type="component" value="Unassembled WGS sequence"/>
</dbReference>
<dbReference type="EC" id="2.7.13.3" evidence="3"/>
<evidence type="ECO:0000256" key="3">
    <source>
        <dbReference type="ARBA" id="ARBA00012438"/>
    </source>
</evidence>
<evidence type="ECO:0000256" key="7">
    <source>
        <dbReference type="ARBA" id="ARBA00022741"/>
    </source>
</evidence>
<comment type="caution">
    <text evidence="15">The sequence shown here is derived from an EMBL/GenBank/DDBJ whole genome shotgun (WGS) entry which is preliminary data.</text>
</comment>